<protein>
    <submittedName>
        <fullName evidence="1">Uncharacterized protein</fullName>
    </submittedName>
</protein>
<proteinExistence type="predicted"/>
<reference evidence="1 2" key="1">
    <citation type="submission" date="2019-02" db="EMBL/GenBank/DDBJ databases">
        <title>Deep-cultivation of Planctomycetes and their phenomic and genomic characterization uncovers novel biology.</title>
        <authorList>
            <person name="Wiegand S."/>
            <person name="Jogler M."/>
            <person name="Boedeker C."/>
            <person name="Pinto D."/>
            <person name="Vollmers J."/>
            <person name="Rivas-Marin E."/>
            <person name="Kohn T."/>
            <person name="Peeters S.H."/>
            <person name="Heuer A."/>
            <person name="Rast P."/>
            <person name="Oberbeckmann S."/>
            <person name="Bunk B."/>
            <person name="Jeske O."/>
            <person name="Meyerdierks A."/>
            <person name="Storesund J.E."/>
            <person name="Kallscheuer N."/>
            <person name="Luecker S."/>
            <person name="Lage O.M."/>
            <person name="Pohl T."/>
            <person name="Merkel B.J."/>
            <person name="Hornburger P."/>
            <person name="Mueller R.-W."/>
            <person name="Bruemmer F."/>
            <person name="Labrenz M."/>
            <person name="Spormann A.M."/>
            <person name="Op den Camp H."/>
            <person name="Overmann J."/>
            <person name="Amann R."/>
            <person name="Jetten M.S.M."/>
            <person name="Mascher T."/>
            <person name="Medema M.H."/>
            <person name="Devos D.P."/>
            <person name="Kaster A.-K."/>
            <person name="Ovreas L."/>
            <person name="Rohde M."/>
            <person name="Galperin M.Y."/>
            <person name="Jogler C."/>
        </authorList>
    </citation>
    <scope>NUCLEOTIDE SEQUENCE [LARGE SCALE GENOMIC DNA]</scope>
    <source>
        <strain evidence="1 2">I41</strain>
    </source>
</reference>
<dbReference type="RefSeq" id="WP_145435368.1">
    <property type="nucleotide sequence ID" value="NZ_CP036339.1"/>
</dbReference>
<dbReference type="KEGG" id="llh:I41_48700"/>
<keyword evidence="2" id="KW-1185">Reference proteome</keyword>
<sequence length="84" mass="9096">MLVRMNFILLSGHLQHDLARHALIVKTPAPLTGSLSVEDQFATIFGYCFSGCFAQVKHAIGLLDSDAAIPRNQALNWMLAAAGE</sequence>
<name>A0A517U4Y6_9BACT</name>
<dbReference type="Proteomes" id="UP000317909">
    <property type="component" value="Chromosome"/>
</dbReference>
<gene>
    <name evidence="1" type="ORF">I41_48700</name>
</gene>
<dbReference type="EMBL" id="CP036339">
    <property type="protein sequence ID" value="QDT75630.1"/>
    <property type="molecule type" value="Genomic_DNA"/>
</dbReference>
<dbReference type="AlphaFoldDB" id="A0A517U4Y6"/>
<evidence type="ECO:0000313" key="1">
    <source>
        <dbReference type="EMBL" id="QDT75630.1"/>
    </source>
</evidence>
<accession>A0A517U4Y6</accession>
<organism evidence="1 2">
    <name type="scientific">Lacipirellula limnantheis</name>
    <dbReference type="NCBI Taxonomy" id="2528024"/>
    <lineage>
        <taxon>Bacteria</taxon>
        <taxon>Pseudomonadati</taxon>
        <taxon>Planctomycetota</taxon>
        <taxon>Planctomycetia</taxon>
        <taxon>Pirellulales</taxon>
        <taxon>Lacipirellulaceae</taxon>
        <taxon>Lacipirellula</taxon>
    </lineage>
</organism>
<evidence type="ECO:0000313" key="2">
    <source>
        <dbReference type="Proteomes" id="UP000317909"/>
    </source>
</evidence>